<feature type="region of interest" description="Disordered" evidence="7">
    <location>
        <begin position="898"/>
        <end position="928"/>
    </location>
</feature>
<dbReference type="PANTHER" id="PTHR48063">
    <property type="entry name" value="LRR RECEPTOR-LIKE KINASE"/>
    <property type="match status" value="1"/>
</dbReference>
<comment type="caution">
    <text evidence="9">The sequence shown here is derived from an EMBL/GenBank/DDBJ whole genome shotgun (WGS) entry which is preliminary data.</text>
</comment>
<dbReference type="GO" id="GO:0016301">
    <property type="term" value="F:kinase activity"/>
    <property type="evidence" value="ECO:0007669"/>
    <property type="project" value="UniProtKB-KW"/>
</dbReference>
<gene>
    <name evidence="9" type="ORF">RSSM_01367</name>
</gene>
<dbReference type="AlphaFoldDB" id="M5U714"/>
<dbReference type="PANTHER" id="PTHR48063:SF84">
    <property type="entry name" value="LRR RECEPTOR-LIKE SERINE_THREONINE-PROTEIN KINASE FLS2"/>
    <property type="match status" value="1"/>
</dbReference>
<dbReference type="PATRIC" id="fig|1263870.3.peg.1468"/>
<dbReference type="Gene3D" id="3.80.10.10">
    <property type="entry name" value="Ribonuclease Inhibitor"/>
    <property type="match status" value="3"/>
</dbReference>
<evidence type="ECO:0000256" key="1">
    <source>
        <dbReference type="ARBA" id="ARBA00004370"/>
    </source>
</evidence>
<keyword evidence="9" id="KW-0418">Kinase</keyword>
<feature type="transmembrane region" description="Helical" evidence="8">
    <location>
        <begin position="133"/>
        <end position="155"/>
    </location>
</feature>
<keyword evidence="4 8" id="KW-1133">Transmembrane helix</keyword>
<feature type="transmembrane region" description="Helical" evidence="8">
    <location>
        <begin position="93"/>
        <end position="112"/>
    </location>
</feature>
<keyword evidence="10" id="KW-1185">Reference proteome</keyword>
<organism evidence="9 10">
    <name type="scientific">Rhodopirellula sallentina SM41</name>
    <dbReference type="NCBI Taxonomy" id="1263870"/>
    <lineage>
        <taxon>Bacteria</taxon>
        <taxon>Pseudomonadati</taxon>
        <taxon>Planctomycetota</taxon>
        <taxon>Planctomycetia</taxon>
        <taxon>Pirellulales</taxon>
        <taxon>Pirellulaceae</taxon>
        <taxon>Rhodopirellula</taxon>
    </lineage>
</organism>
<keyword evidence="3" id="KW-0732">Signal</keyword>
<name>M5U714_9BACT</name>
<dbReference type="Proteomes" id="UP000011885">
    <property type="component" value="Unassembled WGS sequence"/>
</dbReference>
<evidence type="ECO:0000313" key="9">
    <source>
        <dbReference type="EMBL" id="EMI57205.1"/>
    </source>
</evidence>
<comment type="subcellular location">
    <subcellularLocation>
        <location evidence="1">Membrane</location>
    </subcellularLocation>
</comment>
<evidence type="ECO:0000256" key="6">
    <source>
        <dbReference type="ARBA" id="ARBA00023180"/>
    </source>
</evidence>
<dbReference type="InterPro" id="IPR046956">
    <property type="entry name" value="RLP23-like"/>
</dbReference>
<evidence type="ECO:0000256" key="2">
    <source>
        <dbReference type="ARBA" id="ARBA00022692"/>
    </source>
</evidence>
<protein>
    <submittedName>
        <fullName evidence="9">Receptor protein kinase</fullName>
    </submittedName>
</protein>
<dbReference type="EMBL" id="ANOH01000105">
    <property type="protein sequence ID" value="EMI57205.1"/>
    <property type="molecule type" value="Genomic_DNA"/>
</dbReference>
<evidence type="ECO:0000256" key="8">
    <source>
        <dbReference type="SAM" id="Phobius"/>
    </source>
</evidence>
<keyword evidence="6" id="KW-0325">Glycoprotein</keyword>
<dbReference type="SUPFAM" id="SSF52058">
    <property type="entry name" value="L domain-like"/>
    <property type="match status" value="1"/>
</dbReference>
<evidence type="ECO:0000256" key="7">
    <source>
        <dbReference type="SAM" id="MobiDB-lite"/>
    </source>
</evidence>
<accession>M5U714</accession>
<dbReference type="GO" id="GO:0016020">
    <property type="term" value="C:membrane"/>
    <property type="evidence" value="ECO:0007669"/>
    <property type="project" value="UniProtKB-SubCell"/>
</dbReference>
<sequence length="928" mass="105642">MVMDQLTRRRLIVNCILFSGLAAIVLVFLNLPCEHVQVLSVREGRLSDSGLTGMLGAIDEVERAGWPLNYRVRIQARTSDDEPTLLYESMGNLVGNIAIGLGVIALTCFYTWRRYHQVSASSNPKKARLRFDATTAGLALFIPVGLYLLSMLTAAQHKRIAMRASEYGHCELNAEIPRWLASRIPKPFFRAFLRIKDVEVRQPTTEMLSELLNLSTVRGVRVISTKLEGEDFANLHRARELTEIVLEGCSMSREAITLLSDHDQLRDLTLRRCRIEREDLESLNRLSNLESVDFSRSALNFEDFKQNGWAPSVRYLRLPMPRGENRARLELTNWTALEELSLERTRRRSDDVIELRLRACPRLHSLFLPTPQLYALYAKGLPSLENLFESLDLPIGSPHDATNVFLPRWETIDMAEVPKLTRVECSVTDLKHLRLSGVDRLRDVVIGQSMFSPMYLQESVPPHYENAVKWVDEISKLPGVTSLTMDRILLGEDELEKISQMQSLEVLTLTNAGLTTEQLGPLTKLQSLEQLNLHQCEISSEQMRQFLSLPKLSVLTADLSGLDELRLSNHVRIKNVVTLPFQNLKSIELDNLPRYAGSLVVQDGLEDLHISRLPNLMELTVECPWPEEATFERVDGLLRFAAGGRHLDDRVVEMLLKCSELDQLILAYASLSRDALSQLGKLKSLTALEVPGSLVDDEVTSSWRDLKRLRRVCFDDTAISEETVDWLATLTSLRSLSLDRVALSDLAWEKITTFSQLSELSVKGTTIPYRLLNRFVRHGGLEVLDISGFEVTDELAEAILHARYLHTLFILDSQIEMKRVKQMLEKHRHLLMIANFSEEQLESLPEEYRARIVPSVEANNRRRNSRQSHLVIVLAIDKDEQKNETYIVNRPFNVSRFREEVSRSRNEVSRSREESVEAESAEVPVGDP</sequence>
<keyword evidence="9" id="KW-0808">Transferase</keyword>
<keyword evidence="9" id="KW-0675">Receptor</keyword>
<feature type="transmembrane region" description="Helical" evidence="8">
    <location>
        <begin position="12"/>
        <end position="31"/>
    </location>
</feature>
<keyword evidence="2 8" id="KW-0812">Transmembrane</keyword>
<keyword evidence="5 8" id="KW-0472">Membrane</keyword>
<feature type="compositionally biased region" description="Basic and acidic residues" evidence="7">
    <location>
        <begin position="898"/>
        <end position="915"/>
    </location>
</feature>
<evidence type="ECO:0000256" key="3">
    <source>
        <dbReference type="ARBA" id="ARBA00022729"/>
    </source>
</evidence>
<evidence type="ECO:0000256" key="5">
    <source>
        <dbReference type="ARBA" id="ARBA00023136"/>
    </source>
</evidence>
<proteinExistence type="predicted"/>
<reference evidence="9 10" key="1">
    <citation type="journal article" date="2013" name="Mar. Genomics">
        <title>Expression of sulfatases in Rhodopirellula baltica and the diversity of sulfatases in the genus Rhodopirellula.</title>
        <authorList>
            <person name="Wegner C.E."/>
            <person name="Richter-Heitmann T."/>
            <person name="Klindworth A."/>
            <person name="Klockow C."/>
            <person name="Richter M."/>
            <person name="Achstetter T."/>
            <person name="Glockner F.O."/>
            <person name="Harder J."/>
        </authorList>
    </citation>
    <scope>NUCLEOTIDE SEQUENCE [LARGE SCALE GENOMIC DNA]</scope>
    <source>
        <strain evidence="9 10">SM41</strain>
    </source>
</reference>
<dbReference type="InterPro" id="IPR032675">
    <property type="entry name" value="LRR_dom_sf"/>
</dbReference>
<dbReference type="SUPFAM" id="SSF52047">
    <property type="entry name" value="RNI-like"/>
    <property type="match status" value="1"/>
</dbReference>
<evidence type="ECO:0000313" key="10">
    <source>
        <dbReference type="Proteomes" id="UP000011885"/>
    </source>
</evidence>
<evidence type="ECO:0000256" key="4">
    <source>
        <dbReference type="ARBA" id="ARBA00022989"/>
    </source>
</evidence>